<dbReference type="STRING" id="1257118.L8GXM5"/>
<dbReference type="GO" id="GO:0004386">
    <property type="term" value="F:helicase activity"/>
    <property type="evidence" value="ECO:0007669"/>
    <property type="project" value="UniProtKB-KW"/>
</dbReference>
<dbReference type="InterPro" id="IPR049730">
    <property type="entry name" value="SNF2/RAD54-like_C"/>
</dbReference>
<dbReference type="EMBL" id="KB007974">
    <property type="protein sequence ID" value="ELR17687.1"/>
    <property type="molecule type" value="Genomic_DNA"/>
</dbReference>
<dbReference type="VEuPathDB" id="AmoebaDB:ACA1_064740"/>
<proteinExistence type="predicted"/>
<keyword evidence="3" id="KW-0547">Nucleotide-binding</keyword>
<evidence type="ECO:0000313" key="3">
    <source>
        <dbReference type="EMBL" id="ELR17687.1"/>
    </source>
</evidence>
<dbReference type="GeneID" id="14918197"/>
<dbReference type="InterPro" id="IPR027417">
    <property type="entry name" value="P-loop_NTPase"/>
</dbReference>
<evidence type="ECO:0000256" key="1">
    <source>
        <dbReference type="ARBA" id="ARBA00022801"/>
    </source>
</evidence>
<dbReference type="GO" id="GO:0016787">
    <property type="term" value="F:hydrolase activity"/>
    <property type="evidence" value="ECO:0007669"/>
    <property type="project" value="UniProtKB-KW"/>
</dbReference>
<dbReference type="AlphaFoldDB" id="L8GXM5"/>
<dbReference type="RefSeq" id="XP_004339700.1">
    <property type="nucleotide sequence ID" value="XM_004339652.1"/>
</dbReference>
<dbReference type="PANTHER" id="PTHR45629">
    <property type="entry name" value="SNF2/RAD54 FAMILY MEMBER"/>
    <property type="match status" value="1"/>
</dbReference>
<evidence type="ECO:0000313" key="4">
    <source>
        <dbReference type="Proteomes" id="UP000011083"/>
    </source>
</evidence>
<gene>
    <name evidence="3" type="ORF">ACA1_064740</name>
</gene>
<dbReference type="OrthoDB" id="2020972at2759"/>
<dbReference type="KEGG" id="acan:ACA1_064740"/>
<name>L8GXM5_ACACF</name>
<dbReference type="Proteomes" id="UP000011083">
    <property type="component" value="Unassembled WGS sequence"/>
</dbReference>
<evidence type="ECO:0000259" key="2">
    <source>
        <dbReference type="SMART" id="SM00490"/>
    </source>
</evidence>
<dbReference type="CDD" id="cd18793">
    <property type="entry name" value="SF2_C_SNF"/>
    <property type="match status" value="1"/>
</dbReference>
<keyword evidence="3" id="KW-0067">ATP-binding</keyword>
<dbReference type="SMART" id="SM00490">
    <property type="entry name" value="HELICc"/>
    <property type="match status" value="1"/>
</dbReference>
<dbReference type="SUPFAM" id="SSF52540">
    <property type="entry name" value="P-loop containing nucleoside triphosphate hydrolases"/>
    <property type="match status" value="1"/>
</dbReference>
<dbReference type="InterPro" id="IPR001650">
    <property type="entry name" value="Helicase_C-like"/>
</dbReference>
<protein>
    <submittedName>
        <fullName evidence="3">Helicase C-terminal domain containing protein, putative</fullName>
    </submittedName>
</protein>
<keyword evidence="4" id="KW-1185">Reference proteome</keyword>
<dbReference type="Pfam" id="PF00271">
    <property type="entry name" value="Helicase_C"/>
    <property type="match status" value="1"/>
</dbReference>
<keyword evidence="1" id="KW-0378">Hydrolase</keyword>
<dbReference type="PANTHER" id="PTHR45629:SF7">
    <property type="entry name" value="DNA EXCISION REPAIR PROTEIN ERCC-6-RELATED"/>
    <property type="match status" value="1"/>
</dbReference>
<dbReference type="InterPro" id="IPR050496">
    <property type="entry name" value="SNF2_RAD54_helicase_repair"/>
</dbReference>
<keyword evidence="3" id="KW-0347">Helicase</keyword>
<accession>L8GXM5</accession>
<dbReference type="Gene3D" id="3.40.50.300">
    <property type="entry name" value="P-loop containing nucleotide triphosphate hydrolases"/>
    <property type="match status" value="1"/>
</dbReference>
<reference evidence="3 4" key="1">
    <citation type="journal article" date="2013" name="Genome Biol.">
        <title>Genome of Acanthamoeba castellanii highlights extensive lateral gene transfer and early evolution of tyrosine kinase signaling.</title>
        <authorList>
            <person name="Clarke M."/>
            <person name="Lohan A.J."/>
            <person name="Liu B."/>
            <person name="Lagkouvardos I."/>
            <person name="Roy S."/>
            <person name="Zafar N."/>
            <person name="Bertelli C."/>
            <person name="Schilde C."/>
            <person name="Kianianmomeni A."/>
            <person name="Burglin T.R."/>
            <person name="Frech C."/>
            <person name="Turcotte B."/>
            <person name="Kopec K.O."/>
            <person name="Synnott J.M."/>
            <person name="Choo C."/>
            <person name="Paponov I."/>
            <person name="Finkler A."/>
            <person name="Soon Heng Tan C."/>
            <person name="Hutchins A.P."/>
            <person name="Weinmeier T."/>
            <person name="Rattei T."/>
            <person name="Chu J.S."/>
            <person name="Gimenez G."/>
            <person name="Irimia M."/>
            <person name="Rigden D.J."/>
            <person name="Fitzpatrick D.A."/>
            <person name="Lorenzo-Morales J."/>
            <person name="Bateman A."/>
            <person name="Chiu C.H."/>
            <person name="Tang P."/>
            <person name="Hegemann P."/>
            <person name="Fromm H."/>
            <person name="Raoult D."/>
            <person name="Greub G."/>
            <person name="Miranda-Saavedra D."/>
            <person name="Chen N."/>
            <person name="Nash P."/>
            <person name="Ginger M.L."/>
            <person name="Horn M."/>
            <person name="Schaap P."/>
            <person name="Caler L."/>
            <person name="Loftus B."/>
        </authorList>
    </citation>
    <scope>NUCLEOTIDE SEQUENCE [LARGE SCALE GENOMIC DNA]</scope>
    <source>
        <strain evidence="3 4">Neff</strain>
    </source>
</reference>
<organism evidence="3 4">
    <name type="scientific">Acanthamoeba castellanii (strain ATCC 30010 / Neff)</name>
    <dbReference type="NCBI Taxonomy" id="1257118"/>
    <lineage>
        <taxon>Eukaryota</taxon>
        <taxon>Amoebozoa</taxon>
        <taxon>Discosea</taxon>
        <taxon>Longamoebia</taxon>
        <taxon>Centramoebida</taxon>
        <taxon>Acanthamoebidae</taxon>
        <taxon>Acanthamoeba</taxon>
    </lineage>
</organism>
<sequence>MDFCDLPTMRQWMEADWSKRAPKQLFSHHSSATPGDMEKWKEVLNSINCPPAGLAIHRKAPAVALMPDTWANLPHSAKTSYIARQVQCAFDEGRKLAVFGQHLHTFTILRHQLHKQHPCNLDILEVSGRIPTEKHAKQLAQFLSLTLHGVLLLSTNMCAVGINLQQVTEVIFVKSSWNPATDRQAMCCAWQLGQQQHVIVAHLLM</sequence>
<feature type="domain" description="Helicase C-terminal" evidence="2">
    <location>
        <begin position="107"/>
        <end position="193"/>
    </location>
</feature>